<evidence type="ECO:0000259" key="5">
    <source>
        <dbReference type="PROSITE" id="PS50893"/>
    </source>
</evidence>
<dbReference type="SUPFAM" id="SSF52540">
    <property type="entry name" value="P-loop containing nucleoside triphosphate hydrolases"/>
    <property type="match status" value="1"/>
</dbReference>
<dbReference type="EMBL" id="DWVS01000078">
    <property type="protein sequence ID" value="HJC87054.1"/>
    <property type="molecule type" value="Genomic_DNA"/>
</dbReference>
<evidence type="ECO:0000313" key="6">
    <source>
        <dbReference type="EMBL" id="HJC87054.1"/>
    </source>
</evidence>
<dbReference type="CDD" id="cd03235">
    <property type="entry name" value="ABC_Metallic_Cations"/>
    <property type="match status" value="1"/>
</dbReference>
<keyword evidence="3" id="KW-0547">Nucleotide-binding</keyword>
<accession>A0A9D2QGI8</accession>
<dbReference type="InterPro" id="IPR003439">
    <property type="entry name" value="ABC_transporter-like_ATP-bd"/>
</dbReference>
<feature type="domain" description="ABC transporter" evidence="5">
    <location>
        <begin position="4"/>
        <end position="234"/>
    </location>
</feature>
<dbReference type="PANTHER" id="PTHR42734:SF17">
    <property type="entry name" value="METAL TRANSPORT SYSTEM ATP-BINDING PROTEIN TM_0124-RELATED"/>
    <property type="match status" value="1"/>
</dbReference>
<name>A0A9D2QGI8_9FIRM</name>
<dbReference type="InterPro" id="IPR050153">
    <property type="entry name" value="Metal_Ion_Import_ABC"/>
</dbReference>
<reference evidence="6" key="1">
    <citation type="journal article" date="2021" name="PeerJ">
        <title>Extensive microbial diversity within the chicken gut microbiome revealed by metagenomics and culture.</title>
        <authorList>
            <person name="Gilroy R."/>
            <person name="Ravi A."/>
            <person name="Getino M."/>
            <person name="Pursley I."/>
            <person name="Horton D.L."/>
            <person name="Alikhan N.F."/>
            <person name="Baker D."/>
            <person name="Gharbi K."/>
            <person name="Hall N."/>
            <person name="Watson M."/>
            <person name="Adriaenssens E.M."/>
            <person name="Foster-Nyarko E."/>
            <person name="Jarju S."/>
            <person name="Secka A."/>
            <person name="Antonio M."/>
            <person name="Oren A."/>
            <person name="Chaudhuri R.R."/>
            <person name="La Ragione R."/>
            <person name="Hildebrand F."/>
            <person name="Pallen M.J."/>
        </authorList>
    </citation>
    <scope>NUCLEOTIDE SEQUENCE</scope>
    <source>
        <strain evidence="6">ChiBcec1-1630</strain>
    </source>
</reference>
<gene>
    <name evidence="6" type="ORF">H9926_03445</name>
</gene>
<dbReference type="PROSITE" id="PS00211">
    <property type="entry name" value="ABC_TRANSPORTER_1"/>
    <property type="match status" value="1"/>
</dbReference>
<sequence length="237" mass="25950">MSLITCSNLSFSYENQTVVSSLNFQVNEGDYLCIVGENGTGKTTLIRGLLGLKKPSGGQLLFGDGLKSPQIGYVPQQDAVQKDFPASVYEVVLSGCLNSRGLLPGYSAAQKKRAGENLELLGIADLKNRSFQEISGGQRQRVLLARSLCAAERLLLLDEPTTGLDPLAIDEFYELMDVLNRKHHMTLIMVSHAIREAVEHADHILHLSQEGSFFGTTQEYENSGFGKKFLGEEGGRQ</sequence>
<dbReference type="PANTHER" id="PTHR42734">
    <property type="entry name" value="METAL TRANSPORT SYSTEM ATP-BINDING PROTEIN TM_0124-RELATED"/>
    <property type="match status" value="1"/>
</dbReference>
<organism evidence="6 7">
    <name type="scientific">Candidatus Eisenbergiella intestinigallinarum</name>
    <dbReference type="NCBI Taxonomy" id="2838549"/>
    <lineage>
        <taxon>Bacteria</taxon>
        <taxon>Bacillati</taxon>
        <taxon>Bacillota</taxon>
        <taxon>Clostridia</taxon>
        <taxon>Lachnospirales</taxon>
        <taxon>Lachnospiraceae</taxon>
        <taxon>Eisenbergiella</taxon>
    </lineage>
</organism>
<evidence type="ECO:0000256" key="1">
    <source>
        <dbReference type="ARBA" id="ARBA00005417"/>
    </source>
</evidence>
<keyword evidence="4 6" id="KW-0067">ATP-binding</keyword>
<dbReference type="PROSITE" id="PS50893">
    <property type="entry name" value="ABC_TRANSPORTER_2"/>
    <property type="match status" value="1"/>
</dbReference>
<dbReference type="InterPro" id="IPR027417">
    <property type="entry name" value="P-loop_NTPase"/>
</dbReference>
<evidence type="ECO:0000256" key="4">
    <source>
        <dbReference type="ARBA" id="ARBA00022840"/>
    </source>
</evidence>
<keyword evidence="2" id="KW-0813">Transport</keyword>
<dbReference type="Gene3D" id="3.40.50.300">
    <property type="entry name" value="P-loop containing nucleotide triphosphate hydrolases"/>
    <property type="match status" value="1"/>
</dbReference>
<dbReference type="InterPro" id="IPR003593">
    <property type="entry name" value="AAA+_ATPase"/>
</dbReference>
<dbReference type="InterPro" id="IPR017871">
    <property type="entry name" value="ABC_transporter-like_CS"/>
</dbReference>
<dbReference type="AlphaFoldDB" id="A0A9D2QGI8"/>
<dbReference type="Proteomes" id="UP000823922">
    <property type="component" value="Unassembled WGS sequence"/>
</dbReference>
<dbReference type="Pfam" id="PF00005">
    <property type="entry name" value="ABC_tran"/>
    <property type="match status" value="1"/>
</dbReference>
<reference evidence="6" key="2">
    <citation type="submission" date="2021-04" db="EMBL/GenBank/DDBJ databases">
        <authorList>
            <person name="Gilroy R."/>
        </authorList>
    </citation>
    <scope>NUCLEOTIDE SEQUENCE</scope>
    <source>
        <strain evidence="6">ChiBcec1-1630</strain>
    </source>
</reference>
<dbReference type="SMART" id="SM00382">
    <property type="entry name" value="AAA"/>
    <property type="match status" value="1"/>
</dbReference>
<comment type="similarity">
    <text evidence="1">Belongs to the ABC transporter superfamily.</text>
</comment>
<proteinExistence type="inferred from homology"/>
<dbReference type="GO" id="GO:0005524">
    <property type="term" value="F:ATP binding"/>
    <property type="evidence" value="ECO:0007669"/>
    <property type="project" value="UniProtKB-KW"/>
</dbReference>
<dbReference type="GO" id="GO:0016887">
    <property type="term" value="F:ATP hydrolysis activity"/>
    <property type="evidence" value="ECO:0007669"/>
    <property type="project" value="InterPro"/>
</dbReference>
<comment type="caution">
    <text evidence="6">The sequence shown here is derived from an EMBL/GenBank/DDBJ whole genome shotgun (WGS) entry which is preliminary data.</text>
</comment>
<evidence type="ECO:0000256" key="2">
    <source>
        <dbReference type="ARBA" id="ARBA00022448"/>
    </source>
</evidence>
<protein>
    <submittedName>
        <fullName evidence="6">ABC transporter ATP-binding protein</fullName>
    </submittedName>
</protein>
<evidence type="ECO:0000256" key="3">
    <source>
        <dbReference type="ARBA" id="ARBA00022741"/>
    </source>
</evidence>
<evidence type="ECO:0000313" key="7">
    <source>
        <dbReference type="Proteomes" id="UP000823922"/>
    </source>
</evidence>